<feature type="compositionally biased region" description="Basic and acidic residues" evidence="1">
    <location>
        <begin position="32"/>
        <end position="44"/>
    </location>
</feature>
<dbReference type="InterPro" id="IPR011033">
    <property type="entry name" value="PRC_barrel-like_sf"/>
</dbReference>
<protein>
    <submittedName>
        <fullName evidence="3">PRC-barrel</fullName>
    </submittedName>
</protein>
<feature type="domain" description="PRC-barrel" evidence="2">
    <location>
        <begin position="45"/>
        <end position="104"/>
    </location>
</feature>
<dbReference type="Proteomes" id="UP000001953">
    <property type="component" value="Chromosome"/>
</dbReference>
<evidence type="ECO:0000259" key="2">
    <source>
        <dbReference type="Pfam" id="PF05239"/>
    </source>
</evidence>
<dbReference type="HOGENOM" id="CLU_108884_2_0_5"/>
<dbReference type="AlphaFoldDB" id="Q1QGN1"/>
<dbReference type="EMBL" id="CP000319">
    <property type="protein sequence ID" value="ABE64616.1"/>
    <property type="molecule type" value="Genomic_DNA"/>
</dbReference>
<name>Q1QGN1_NITHX</name>
<dbReference type="SUPFAM" id="SSF50346">
    <property type="entry name" value="PRC-barrel domain"/>
    <property type="match status" value="1"/>
</dbReference>
<dbReference type="KEGG" id="nha:Nham_3931"/>
<dbReference type="RefSeq" id="WP_011512246.1">
    <property type="nucleotide sequence ID" value="NC_007964.1"/>
</dbReference>
<sequence length="147" mass="16269">MSNDPETRPSVGQDVHQDPQGDHPSPVPDNARPSDDLIDSDKEAGKAIYGARNEKIGSIERVMVDKTSGEIAYAVLSFGGVLGIGDDLYPVPWKLLRYDSELDGYRSDISGNRLNGSPKYGTETIFDWDARYAELDDYYNDEVIRPG</sequence>
<feature type="region of interest" description="Disordered" evidence="1">
    <location>
        <begin position="1"/>
        <end position="44"/>
    </location>
</feature>
<evidence type="ECO:0000313" key="3">
    <source>
        <dbReference type="EMBL" id="ABE64616.1"/>
    </source>
</evidence>
<accession>Q1QGN1</accession>
<dbReference type="PANTHER" id="PTHR36505:SF1">
    <property type="entry name" value="BLR1072 PROTEIN"/>
    <property type="match status" value="1"/>
</dbReference>
<dbReference type="PANTHER" id="PTHR36505">
    <property type="entry name" value="BLR1072 PROTEIN"/>
    <property type="match status" value="1"/>
</dbReference>
<reference evidence="3 4" key="1">
    <citation type="submission" date="2006-03" db="EMBL/GenBank/DDBJ databases">
        <title>Complete sequence of chromosome of Nitrobacter hamburgensis X14.</title>
        <authorList>
            <consortium name="US DOE Joint Genome Institute"/>
            <person name="Copeland A."/>
            <person name="Lucas S."/>
            <person name="Lapidus A."/>
            <person name="Barry K."/>
            <person name="Detter J.C."/>
            <person name="Glavina del Rio T."/>
            <person name="Hammon N."/>
            <person name="Israni S."/>
            <person name="Dalin E."/>
            <person name="Tice H."/>
            <person name="Pitluck S."/>
            <person name="Chain P."/>
            <person name="Malfatti S."/>
            <person name="Shin M."/>
            <person name="Vergez L."/>
            <person name="Schmutz J."/>
            <person name="Larimer F."/>
            <person name="Land M."/>
            <person name="Hauser L."/>
            <person name="Kyrpides N."/>
            <person name="Ivanova N."/>
            <person name="Ward B."/>
            <person name="Arp D."/>
            <person name="Klotz M."/>
            <person name="Stein L."/>
            <person name="O'Mullan G."/>
            <person name="Starkenburg S."/>
            <person name="Sayavedra L."/>
            <person name="Poret-Peterson A.T."/>
            <person name="Gentry M.E."/>
            <person name="Bruce D."/>
            <person name="Richardson P."/>
        </authorList>
    </citation>
    <scope>NUCLEOTIDE SEQUENCE [LARGE SCALE GENOMIC DNA]</scope>
    <source>
        <strain evidence="4">DSM 10229 / NCIMB 13809 / X14</strain>
    </source>
</reference>
<evidence type="ECO:0000313" key="4">
    <source>
        <dbReference type="Proteomes" id="UP000001953"/>
    </source>
</evidence>
<dbReference type="Pfam" id="PF05239">
    <property type="entry name" value="PRC"/>
    <property type="match status" value="1"/>
</dbReference>
<evidence type="ECO:0000256" key="1">
    <source>
        <dbReference type="SAM" id="MobiDB-lite"/>
    </source>
</evidence>
<organism evidence="3 4">
    <name type="scientific">Nitrobacter hamburgensis (strain DSM 10229 / NCIMB 13809 / X14)</name>
    <dbReference type="NCBI Taxonomy" id="323097"/>
    <lineage>
        <taxon>Bacteria</taxon>
        <taxon>Pseudomonadati</taxon>
        <taxon>Pseudomonadota</taxon>
        <taxon>Alphaproteobacteria</taxon>
        <taxon>Hyphomicrobiales</taxon>
        <taxon>Nitrobacteraceae</taxon>
        <taxon>Nitrobacter</taxon>
    </lineage>
</organism>
<dbReference type="STRING" id="323097.Nham_3931"/>
<proteinExistence type="predicted"/>
<dbReference type="eggNOG" id="COG1873">
    <property type="taxonomic scope" value="Bacteria"/>
</dbReference>
<keyword evidence="4" id="KW-1185">Reference proteome</keyword>
<gene>
    <name evidence="3" type="ordered locus">Nham_3931</name>
</gene>
<dbReference type="Gene3D" id="2.30.30.240">
    <property type="entry name" value="PRC-barrel domain"/>
    <property type="match status" value="1"/>
</dbReference>
<dbReference type="OrthoDB" id="7274881at2"/>
<dbReference type="InterPro" id="IPR027275">
    <property type="entry name" value="PRC-brl_dom"/>
</dbReference>